<dbReference type="Gene3D" id="3.40.109.10">
    <property type="entry name" value="NADH Oxidase"/>
    <property type="match status" value="1"/>
</dbReference>
<evidence type="ECO:0000313" key="5">
    <source>
        <dbReference type="Proteomes" id="UP000196074"/>
    </source>
</evidence>
<sequence length="211" mass="23971">MSQVHNNDFQDIVLNRRSIRNYDPSYEIEHSELLQIIDEAAKAPSSVNLQPWRFVIVESEEAKAKLKPLIRFNTLQNETSSAMILIFGDLKCQEYAQEIYQEAVNRGLMPQEVMEKQLAAIVPMYDSLNKAQMERIVQIDASLVAMQLMLVARSHGYDTNPIGGFDADQLAAAFDLDEERFHPVMILSIGKAMETGYESVRLSAEKITVFK</sequence>
<keyword evidence="2" id="KW-0560">Oxidoreductase</keyword>
<dbReference type="AlphaFoldDB" id="A0A1Y4QZB3"/>
<dbReference type="RefSeq" id="WP_047342942.1">
    <property type="nucleotide sequence ID" value="NZ_CP010059.1"/>
</dbReference>
<gene>
    <name evidence="4" type="ORF">B5E88_08695</name>
</gene>
<dbReference type="Pfam" id="PF00881">
    <property type="entry name" value="Nitroreductase"/>
    <property type="match status" value="1"/>
</dbReference>
<accession>A0A1Y4QZB3</accession>
<protein>
    <submittedName>
        <fullName evidence="4">Nitroreductase family protein</fullName>
    </submittedName>
</protein>
<reference evidence="5" key="1">
    <citation type="submission" date="2017-04" db="EMBL/GenBank/DDBJ databases">
        <title>Function of individual gut microbiota members based on whole genome sequencing of pure cultures obtained from chicken caecum.</title>
        <authorList>
            <person name="Medvecky M."/>
            <person name="Cejkova D."/>
            <person name="Polansky O."/>
            <person name="Karasova D."/>
            <person name="Kubasova T."/>
            <person name="Cizek A."/>
            <person name="Rychlik I."/>
        </authorList>
    </citation>
    <scope>NUCLEOTIDE SEQUENCE [LARGE SCALE GENOMIC DNA]</scope>
    <source>
        <strain evidence="5">An144</strain>
    </source>
</reference>
<comment type="caution">
    <text evidence="4">The sequence shown here is derived from an EMBL/GenBank/DDBJ whole genome shotgun (WGS) entry which is preliminary data.</text>
</comment>
<proteinExistence type="inferred from homology"/>
<dbReference type="GO" id="GO:0016491">
    <property type="term" value="F:oxidoreductase activity"/>
    <property type="evidence" value="ECO:0007669"/>
    <property type="project" value="UniProtKB-KW"/>
</dbReference>
<name>A0A1Y4QZB3_9ENTE</name>
<dbReference type="InterPro" id="IPR000415">
    <property type="entry name" value="Nitroreductase-like"/>
</dbReference>
<evidence type="ECO:0000259" key="3">
    <source>
        <dbReference type="Pfam" id="PF00881"/>
    </source>
</evidence>
<dbReference type="SUPFAM" id="SSF55469">
    <property type="entry name" value="FMN-dependent nitroreductase-like"/>
    <property type="match status" value="1"/>
</dbReference>
<dbReference type="PANTHER" id="PTHR43673:SF10">
    <property type="entry name" value="NADH DEHYDROGENASE_NAD(P)H NITROREDUCTASE XCC3605-RELATED"/>
    <property type="match status" value="1"/>
</dbReference>
<dbReference type="EMBL" id="NFLC01000016">
    <property type="protein sequence ID" value="OUQ09832.1"/>
    <property type="molecule type" value="Genomic_DNA"/>
</dbReference>
<dbReference type="PANTHER" id="PTHR43673">
    <property type="entry name" value="NAD(P)H NITROREDUCTASE YDGI-RELATED"/>
    <property type="match status" value="1"/>
</dbReference>
<dbReference type="Proteomes" id="UP000196074">
    <property type="component" value="Unassembled WGS sequence"/>
</dbReference>
<feature type="domain" description="Nitroreductase" evidence="3">
    <location>
        <begin position="14"/>
        <end position="191"/>
    </location>
</feature>
<dbReference type="InterPro" id="IPR029479">
    <property type="entry name" value="Nitroreductase"/>
</dbReference>
<evidence type="ECO:0000313" key="4">
    <source>
        <dbReference type="EMBL" id="OUQ09832.1"/>
    </source>
</evidence>
<evidence type="ECO:0000256" key="1">
    <source>
        <dbReference type="ARBA" id="ARBA00007118"/>
    </source>
</evidence>
<comment type="similarity">
    <text evidence="1">Belongs to the nitroreductase family.</text>
</comment>
<evidence type="ECO:0000256" key="2">
    <source>
        <dbReference type="ARBA" id="ARBA00023002"/>
    </source>
</evidence>
<organism evidence="4 5">
    <name type="scientific">Enterococcus cecorum</name>
    <dbReference type="NCBI Taxonomy" id="44008"/>
    <lineage>
        <taxon>Bacteria</taxon>
        <taxon>Bacillati</taxon>
        <taxon>Bacillota</taxon>
        <taxon>Bacilli</taxon>
        <taxon>Lactobacillales</taxon>
        <taxon>Enterococcaceae</taxon>
        <taxon>Enterococcus</taxon>
    </lineage>
</organism>
<dbReference type="CDD" id="cd02137">
    <property type="entry name" value="MhqN-like"/>
    <property type="match status" value="1"/>
</dbReference>